<evidence type="ECO:0000313" key="3">
    <source>
        <dbReference type="Proteomes" id="UP000602284"/>
    </source>
</evidence>
<evidence type="ECO:0000313" key="2">
    <source>
        <dbReference type="EMBL" id="MBL0387897.1"/>
    </source>
</evidence>
<name>A0ABS1JCA5_9BACL</name>
<comment type="caution">
    <text evidence="2">The sequence shown here is derived from an EMBL/GenBank/DDBJ whole genome shotgun (WGS) entry which is preliminary data.</text>
</comment>
<evidence type="ECO:0000256" key="1">
    <source>
        <dbReference type="SAM" id="MobiDB-lite"/>
    </source>
</evidence>
<sequence length="97" mass="10848">MERLIKYECCGCKEQFIVNSARVEEGDNKRPKELQCPFGCEYAAFAVVGQNPDDDHLQGEFGCLWPSGQVDPQTCCSPNIERASSREQDDGKGVRTM</sequence>
<protein>
    <submittedName>
        <fullName evidence="2">Uncharacterized protein</fullName>
    </submittedName>
</protein>
<feature type="compositionally biased region" description="Basic and acidic residues" evidence="1">
    <location>
        <begin position="83"/>
        <end position="97"/>
    </location>
</feature>
<keyword evidence="3" id="KW-1185">Reference proteome</keyword>
<proteinExistence type="predicted"/>
<gene>
    <name evidence="2" type="ORF">JJB07_14745</name>
</gene>
<dbReference type="Proteomes" id="UP000602284">
    <property type="component" value="Unassembled WGS sequence"/>
</dbReference>
<dbReference type="RefSeq" id="WP_201636337.1">
    <property type="nucleotide sequence ID" value="NZ_JAEQNB010000004.1"/>
</dbReference>
<reference evidence="2 3" key="1">
    <citation type="submission" date="2021-01" db="EMBL/GenBank/DDBJ databases">
        <title>Tumebacillus sp. strain ITR2 16S ribosomal RNA gene Genome sequencing and assembly.</title>
        <authorList>
            <person name="Kang M."/>
        </authorList>
    </citation>
    <scope>NUCLEOTIDE SEQUENCE [LARGE SCALE GENOMIC DNA]</scope>
    <source>
        <strain evidence="2 3">ITR2</strain>
    </source>
</reference>
<dbReference type="EMBL" id="JAEQNB010000004">
    <property type="protein sequence ID" value="MBL0387897.1"/>
    <property type="molecule type" value="Genomic_DNA"/>
</dbReference>
<accession>A0ABS1JCA5</accession>
<organism evidence="2 3">
    <name type="scientific">Tumebacillus amylolyticus</name>
    <dbReference type="NCBI Taxonomy" id="2801339"/>
    <lineage>
        <taxon>Bacteria</taxon>
        <taxon>Bacillati</taxon>
        <taxon>Bacillota</taxon>
        <taxon>Bacilli</taxon>
        <taxon>Bacillales</taxon>
        <taxon>Alicyclobacillaceae</taxon>
        <taxon>Tumebacillus</taxon>
    </lineage>
</organism>
<feature type="region of interest" description="Disordered" evidence="1">
    <location>
        <begin position="78"/>
        <end position="97"/>
    </location>
</feature>